<dbReference type="AlphaFoldDB" id="A0A433QFC9"/>
<dbReference type="Proteomes" id="UP000274822">
    <property type="component" value="Unassembled WGS sequence"/>
</dbReference>
<dbReference type="SUPFAM" id="SSF47769">
    <property type="entry name" value="SAM/Pointed domain"/>
    <property type="match status" value="1"/>
</dbReference>
<sequence length="455" mass="52908">MSFSISHYKERVIKVKRVNDVPAIVSTPPWVIQAYQLHDCSVGVIWLDHIVELYHHSYKLFYNFPTAGFRFCYQHSIPMIIIPDVDTWDTESVISHFSQFDWFQSDDVAAITKERIDGHVLLSLTRDDLRRVFSLASTVYVTEAIDRLKGSSWIPLVMKLLYKIFKTKYPIEQENLCLTSTLRLTKSEAIRRIGRQIEHHSSVYLNLSKKEENIDYNDHLARIAYLYAYVPVHVRLVQYALEAWNAKNGDEVDKMFRTAKKVCCLGGGPGGDVLGLLRYLHYSYTDKPRLFVSIYDRADAWLETWSDVWFELTATYNPTVSPIYAQLDLGDSATGKRLRERMSFADYDIYTLIKFWSSICCSDISPMNLKYIISQAKIGAHILYIDNGYGTFTVDFIARIVCDKWHLVFSEDSPGHHLFKDEQKTDLFEYLPFFGDRAPLFKPNIHIRIFKKTSM</sequence>
<protein>
    <submittedName>
        <fullName evidence="1">Uncharacterized protein</fullName>
    </submittedName>
</protein>
<gene>
    <name evidence="1" type="ORF">BC938DRAFT_481805</name>
</gene>
<proteinExistence type="predicted"/>
<organism evidence="1 2">
    <name type="scientific">Jimgerdemannia flammicorona</name>
    <dbReference type="NCBI Taxonomy" id="994334"/>
    <lineage>
        <taxon>Eukaryota</taxon>
        <taxon>Fungi</taxon>
        <taxon>Fungi incertae sedis</taxon>
        <taxon>Mucoromycota</taxon>
        <taxon>Mucoromycotina</taxon>
        <taxon>Endogonomycetes</taxon>
        <taxon>Endogonales</taxon>
        <taxon>Endogonaceae</taxon>
        <taxon>Jimgerdemannia</taxon>
    </lineage>
</organism>
<dbReference type="Gene3D" id="1.10.150.50">
    <property type="entry name" value="Transcription Factor, Ets-1"/>
    <property type="match status" value="1"/>
</dbReference>
<reference evidence="1 2" key="1">
    <citation type="journal article" date="2018" name="New Phytol.">
        <title>Phylogenomics of Endogonaceae and evolution of mycorrhizas within Mucoromycota.</title>
        <authorList>
            <person name="Chang Y."/>
            <person name="Desiro A."/>
            <person name="Na H."/>
            <person name="Sandor L."/>
            <person name="Lipzen A."/>
            <person name="Clum A."/>
            <person name="Barry K."/>
            <person name="Grigoriev I.V."/>
            <person name="Martin F.M."/>
            <person name="Stajich J.E."/>
            <person name="Smith M.E."/>
            <person name="Bonito G."/>
            <person name="Spatafora J.W."/>
        </authorList>
    </citation>
    <scope>NUCLEOTIDE SEQUENCE [LARGE SCALE GENOMIC DNA]</scope>
    <source>
        <strain evidence="1 2">AD002</strain>
    </source>
</reference>
<evidence type="ECO:0000313" key="1">
    <source>
        <dbReference type="EMBL" id="RUS28507.1"/>
    </source>
</evidence>
<accession>A0A433QFC9</accession>
<evidence type="ECO:0000313" key="2">
    <source>
        <dbReference type="Proteomes" id="UP000274822"/>
    </source>
</evidence>
<dbReference type="InterPro" id="IPR013761">
    <property type="entry name" value="SAM/pointed_sf"/>
</dbReference>
<keyword evidence="2" id="KW-1185">Reference proteome</keyword>
<comment type="caution">
    <text evidence="1">The sequence shown here is derived from an EMBL/GenBank/DDBJ whole genome shotgun (WGS) entry which is preliminary data.</text>
</comment>
<dbReference type="EMBL" id="RBNJ01006539">
    <property type="protein sequence ID" value="RUS28507.1"/>
    <property type="molecule type" value="Genomic_DNA"/>
</dbReference>
<name>A0A433QFC9_9FUNG</name>